<keyword evidence="1" id="KW-0732">Signal</keyword>
<dbReference type="InterPro" id="IPR000782">
    <property type="entry name" value="FAS1_domain"/>
</dbReference>
<dbReference type="RefSeq" id="WP_345064022.1">
    <property type="nucleotide sequence ID" value="NZ_BAABGR010000006.1"/>
</dbReference>
<dbReference type="PROSITE" id="PS50213">
    <property type="entry name" value="FAS1"/>
    <property type="match status" value="1"/>
</dbReference>
<dbReference type="Proteomes" id="UP001500394">
    <property type="component" value="Unassembled WGS sequence"/>
</dbReference>
<evidence type="ECO:0000313" key="3">
    <source>
        <dbReference type="EMBL" id="GAA4511438.1"/>
    </source>
</evidence>
<feature type="chain" id="PRO_5046296908" evidence="1">
    <location>
        <begin position="23"/>
        <end position="236"/>
    </location>
</feature>
<gene>
    <name evidence="3" type="ORF">GCM10023173_04110</name>
</gene>
<feature type="domain" description="FAS1" evidence="2">
    <location>
        <begin position="40"/>
        <end position="215"/>
    </location>
</feature>
<evidence type="ECO:0000313" key="4">
    <source>
        <dbReference type="Proteomes" id="UP001500394"/>
    </source>
</evidence>
<dbReference type="EMBL" id="BAABGR010000006">
    <property type="protein sequence ID" value="GAA4511438.1"/>
    <property type="molecule type" value="Genomic_DNA"/>
</dbReference>
<evidence type="ECO:0000259" key="2">
    <source>
        <dbReference type="PROSITE" id="PS50213"/>
    </source>
</evidence>
<keyword evidence="4" id="KW-1185">Reference proteome</keyword>
<name>A0ABP8QW17_9SPHI</name>
<dbReference type="SUPFAM" id="SSF82153">
    <property type="entry name" value="FAS1 domain"/>
    <property type="match status" value="1"/>
</dbReference>
<proteinExistence type="predicted"/>
<dbReference type="Pfam" id="PF02469">
    <property type="entry name" value="Fasciclin"/>
    <property type="match status" value="1"/>
</dbReference>
<reference evidence="4" key="1">
    <citation type="journal article" date="2019" name="Int. J. Syst. Evol. Microbiol.">
        <title>The Global Catalogue of Microorganisms (GCM) 10K type strain sequencing project: providing services to taxonomists for standard genome sequencing and annotation.</title>
        <authorList>
            <consortium name="The Broad Institute Genomics Platform"/>
            <consortium name="The Broad Institute Genome Sequencing Center for Infectious Disease"/>
            <person name="Wu L."/>
            <person name="Ma J."/>
        </authorList>
    </citation>
    <scope>NUCLEOTIDE SEQUENCE [LARGE SCALE GENOMIC DNA]</scope>
    <source>
        <strain evidence="4">JCM 17858</strain>
    </source>
</reference>
<dbReference type="InterPro" id="IPR036378">
    <property type="entry name" value="FAS1_dom_sf"/>
</dbReference>
<evidence type="ECO:0000256" key="1">
    <source>
        <dbReference type="SAM" id="SignalP"/>
    </source>
</evidence>
<comment type="caution">
    <text evidence="3">The sequence shown here is derived from an EMBL/GenBank/DDBJ whole genome shotgun (WGS) entry which is preliminary data.</text>
</comment>
<dbReference type="PROSITE" id="PS51257">
    <property type="entry name" value="PROKAR_LIPOPROTEIN"/>
    <property type="match status" value="1"/>
</dbReference>
<dbReference type="Gene3D" id="2.30.180.10">
    <property type="entry name" value="FAS1 domain"/>
    <property type="match status" value="1"/>
</dbReference>
<protein>
    <submittedName>
        <fullName evidence="3">Fasciclin domain-containing protein</fullName>
    </submittedName>
</protein>
<sequence>MKRLFNIKLLFLAFMSIGIAMSSCKQDYYMDGGVHNPNYDGTILQFLKSRPELFDTLVKIIDMSEYASLLNDPNAKVTFFAPTNQSIIKSMGVLNRQLYSNGHDTLLDVRQVSPAVWNKYLARYIFNDKYLLKDFPQIDTNNMLAYPGQGYLSIKGDPINIGTFYNDVITRNNAGVEQIVKYAGYRQIVVAYSNPVATSDIQPVNGAVHVLQFQKHSFGFSSFDFATDAINYGFTY</sequence>
<accession>A0ABP8QW17</accession>
<feature type="signal peptide" evidence="1">
    <location>
        <begin position="1"/>
        <end position="22"/>
    </location>
</feature>
<organism evidence="3 4">
    <name type="scientific">Sphingobacterium thermophilum</name>
    <dbReference type="NCBI Taxonomy" id="768534"/>
    <lineage>
        <taxon>Bacteria</taxon>
        <taxon>Pseudomonadati</taxon>
        <taxon>Bacteroidota</taxon>
        <taxon>Sphingobacteriia</taxon>
        <taxon>Sphingobacteriales</taxon>
        <taxon>Sphingobacteriaceae</taxon>
        <taxon>Sphingobacterium</taxon>
    </lineage>
</organism>